<evidence type="ECO:0000313" key="2">
    <source>
        <dbReference type="Proteomes" id="UP000642488"/>
    </source>
</evidence>
<comment type="caution">
    <text evidence="1">The sequence shown here is derived from an EMBL/GenBank/DDBJ whole genome shotgun (WGS) entry which is preliminary data.</text>
</comment>
<sequence length="759" mass="81389">MPLTPPPLDDLDYATVETMLRERIPLVAPDWTDHNDSDPGIALIQLFAHLSEQLGYRLNRVPEKTYLEFLKLVGVRLAPAKAARTRIAFTLSKPANAEAVLVPAHSRITAKAGGDGPPPVFETDRALDVLPAQIAALVTVRDGLFDINGSGDAGPTAADEVAADYIATRYALAWDGKTPKLKDMATKPVRLFMAPEEAEHRVLCIGLAFSQLRSAGFLGARASLHLQIDQDEEPTPEAQVEAGATALSVVNAFAEGPPMVDYDYYRPPRPGEASGSWQPLTVLSDGTDGWTQSGTVRFDVPERIGPAPLTEWQEVETDLAHPFLEAVKTPVRDTPAEAPISGWIRVRFPVPPMIAVRSLSFNTVEAANLETIRAERLGRGTGLPGQALSFTKPNVDAASLRLISRDRTRADEILSWAEVPDFDAAGPEDRVFVLDAEAGVAIFGDGLRGRPPTSTELMIAEIYRHGGGTKGDVDTAAVAQPAGLPNAIEAAFNIVPARGGAEAESLETAKTRAPAAYRRRGRAVTAADFREAAEEAPGVRVARAHVVPLRRPHPGGHQIGGLDAPGLDMATEAPGALSVIVVPQAPGDYPMPTNGELSAVAAHLDTLRLLTTEVHVTTPQYVRLFNMQVAVRAQPGYAETLLRETIMDRLRTRCHVLTGGTDGKGYGFGAALHHADLVAETMRVPGVARVEGLDCLVDGRTPDDAERTLEWRIERRLVKRLTNCPAAGVATDVDRIVLLPDEVPFVDPVSLLVSVVGAP</sequence>
<evidence type="ECO:0000313" key="1">
    <source>
        <dbReference type="EMBL" id="MBJ3764446.1"/>
    </source>
</evidence>
<protein>
    <submittedName>
        <fullName evidence="1">Baseplate assembly protein</fullName>
    </submittedName>
</protein>
<dbReference type="NCBIfam" id="TIGR02243">
    <property type="entry name" value="putative baseplate assembly protein"/>
    <property type="match status" value="1"/>
</dbReference>
<reference evidence="1" key="1">
    <citation type="submission" date="2020-12" db="EMBL/GenBank/DDBJ databases">
        <title>Bacterial taxonomy.</title>
        <authorList>
            <person name="Pan X."/>
        </authorList>
    </citation>
    <scope>NUCLEOTIDE SEQUENCE</scope>
    <source>
        <strain evidence="1">KCTC 52957</strain>
    </source>
</reference>
<dbReference type="InterPro" id="IPR011749">
    <property type="entry name" value="CHP02243"/>
</dbReference>
<dbReference type="Proteomes" id="UP000642488">
    <property type="component" value="Unassembled WGS sequence"/>
</dbReference>
<accession>A0A934MFF0</accession>
<gene>
    <name evidence="1" type="ORF">ILP92_17050</name>
</gene>
<dbReference type="EMBL" id="JAEKPD010000025">
    <property type="protein sequence ID" value="MBJ3764446.1"/>
    <property type="molecule type" value="Genomic_DNA"/>
</dbReference>
<keyword evidence="2" id="KW-1185">Reference proteome</keyword>
<proteinExistence type="predicted"/>
<dbReference type="AlphaFoldDB" id="A0A934MFF0"/>
<dbReference type="RefSeq" id="WP_198917621.1">
    <property type="nucleotide sequence ID" value="NZ_JAEKPD010000025.1"/>
</dbReference>
<organism evidence="1 2">
    <name type="scientific">Palleronia pontilimi</name>
    <dbReference type="NCBI Taxonomy" id="1964209"/>
    <lineage>
        <taxon>Bacteria</taxon>
        <taxon>Pseudomonadati</taxon>
        <taxon>Pseudomonadota</taxon>
        <taxon>Alphaproteobacteria</taxon>
        <taxon>Rhodobacterales</taxon>
        <taxon>Roseobacteraceae</taxon>
        <taxon>Palleronia</taxon>
    </lineage>
</organism>
<name>A0A934MFF0_9RHOB</name>